<dbReference type="Proteomes" id="UP000008065">
    <property type="component" value="Unassembled WGS sequence"/>
</dbReference>
<proteinExistence type="predicted"/>
<reference evidence="3" key="1">
    <citation type="journal article" date="2011" name="Genetics">
        <title>Massive changes in genome architecture accompany the transition to self-fertility in the filamentous fungus Neurospora tetrasperma.</title>
        <authorList>
            <person name="Ellison C.E."/>
            <person name="Stajich J.E."/>
            <person name="Jacobson D.J."/>
            <person name="Natvig D.O."/>
            <person name="Lapidus A."/>
            <person name="Foster B."/>
            <person name="Aerts A."/>
            <person name="Riley R."/>
            <person name="Lindquist E.A."/>
            <person name="Grigoriev I.V."/>
            <person name="Taylor J.W."/>
        </authorList>
    </citation>
    <scope>NUCLEOTIDE SEQUENCE [LARGE SCALE GENOMIC DNA]</scope>
    <source>
        <strain evidence="3">FGSC 2508 / P0657</strain>
    </source>
</reference>
<dbReference type="GeneID" id="20822705"/>
<sequence length="163" mass="17197">MTSNRGLGIGLHSYRDSPRFVFFLAVRDGITDGPVEAEVAQRLPGLWFGGGKRCQDMHAAFSLPSHKAATRGLKKAREADANAAIQEAIAIDEDGNTSLKDSPPTNAPEPGPTPVIATPPPQPTLTQPSPRPSTPPPSATIPAPALSLSLKIVYAKDNKDAKE</sequence>
<dbReference type="EMBL" id="GL891382">
    <property type="protein sequence ID" value="EGO51810.1"/>
    <property type="molecule type" value="Genomic_DNA"/>
</dbReference>
<dbReference type="RefSeq" id="XP_009855453.1">
    <property type="nucleotide sequence ID" value="XM_009857151.1"/>
</dbReference>
<feature type="region of interest" description="Disordered" evidence="1">
    <location>
        <begin position="89"/>
        <end position="144"/>
    </location>
</feature>
<dbReference type="AlphaFoldDB" id="F8N3W0"/>
<protein>
    <submittedName>
        <fullName evidence="2">Uncharacterized protein</fullName>
    </submittedName>
</protein>
<dbReference type="HOGENOM" id="CLU_1627558_0_0_1"/>
<name>F8N3W0_NEUT8</name>
<gene>
    <name evidence="2" type="ORF">NEUTE1DRAFT_113844</name>
</gene>
<dbReference type="VEuPathDB" id="FungiDB:NEUTE1DRAFT_113844"/>
<evidence type="ECO:0000313" key="3">
    <source>
        <dbReference type="Proteomes" id="UP000008065"/>
    </source>
</evidence>
<feature type="compositionally biased region" description="Pro residues" evidence="1">
    <location>
        <begin position="105"/>
        <end position="139"/>
    </location>
</feature>
<keyword evidence="3" id="KW-1185">Reference proteome</keyword>
<accession>F8N3W0</accession>
<dbReference type="KEGG" id="nte:NEUTE1DRAFT113844"/>
<evidence type="ECO:0000256" key="1">
    <source>
        <dbReference type="SAM" id="MobiDB-lite"/>
    </source>
</evidence>
<organism evidence="2 3">
    <name type="scientific">Neurospora tetrasperma (strain FGSC 2508 / ATCC MYA-4615 / P0657)</name>
    <dbReference type="NCBI Taxonomy" id="510951"/>
    <lineage>
        <taxon>Eukaryota</taxon>
        <taxon>Fungi</taxon>
        <taxon>Dikarya</taxon>
        <taxon>Ascomycota</taxon>
        <taxon>Pezizomycotina</taxon>
        <taxon>Sordariomycetes</taxon>
        <taxon>Sordariomycetidae</taxon>
        <taxon>Sordariales</taxon>
        <taxon>Sordariaceae</taxon>
        <taxon>Neurospora</taxon>
    </lineage>
</organism>
<evidence type="ECO:0000313" key="2">
    <source>
        <dbReference type="EMBL" id="EGO51810.1"/>
    </source>
</evidence>